<keyword evidence="2" id="KW-0812">Transmembrane</keyword>
<evidence type="ECO:0000313" key="4">
    <source>
        <dbReference type="Proteomes" id="UP001372338"/>
    </source>
</evidence>
<keyword evidence="2" id="KW-0472">Membrane</keyword>
<evidence type="ECO:0000313" key="3">
    <source>
        <dbReference type="EMBL" id="KAK7246170.1"/>
    </source>
</evidence>
<dbReference type="Pfam" id="PF06830">
    <property type="entry name" value="Root_cap"/>
    <property type="match status" value="1"/>
</dbReference>
<accession>A0AAN9E4S8</accession>
<proteinExistence type="predicted"/>
<feature type="region of interest" description="Disordered" evidence="1">
    <location>
        <begin position="108"/>
        <end position="329"/>
    </location>
</feature>
<sequence>MPIKGNALCTILSSNEALITDSEFLIYNEPSMAQIIVNVLVPVILIVLVAGVGGTPPGIANNPSHASCQIKKYKHCYNLVHVCPKFCPDGCTVECASCKPICVGGANPPPDSSSPSSTPQHNPTPFPPTIPSTPNHNPPPPPSSSSTPTPLPPTPPSTPKYPPPSPSTPSPSPPTPTPSTPKIPPPSPPTPTPSTPKNPPPPPPTPTPTPSTPKNPPPSSPPTPTPSPPTPTPSTPKNPPSSPPIPSPSPPTPSTPENPPPSTPSTPENPPPSLPTPPPSSPTPSTPSKNPPPSPPSPSTPSPTPPSTNPSTPSSPPSTSTPSPTPPKKVRCKNKNYTTCYNMEHVCPNACPGGCEVDCNTCKPVCKCDRPGAVCQDPRFIGGNGITFYFHGKKDSNFCLVSDPNLHINAHFIGRRNHNMKRDFTWVQSIAILFDNHQLFIGAHKTATWEDSIDHLALSFDGEPITLHESEAATWKSPSDPSVHITRASTTNNVIIEIEGRLRITAKVVPITEEDSRVHNYGITKEDCFAHLDLGFKFFSLTNQVSGVLGQTYKPNYVSRVNIGAKMPIMGGEKEFETTSLFTPDCSVTRFVGNNEHNDEDIAMEGWEMPSLNCGSGIDGQGVVCRR</sequence>
<keyword evidence="4" id="KW-1185">Reference proteome</keyword>
<dbReference type="Proteomes" id="UP001372338">
    <property type="component" value="Unassembled WGS sequence"/>
</dbReference>
<comment type="caution">
    <text evidence="3">The sequence shown here is derived from an EMBL/GenBank/DDBJ whole genome shotgun (WGS) entry which is preliminary data.</text>
</comment>
<reference evidence="3 4" key="1">
    <citation type="submission" date="2024-01" db="EMBL/GenBank/DDBJ databases">
        <title>The genomes of 5 underutilized Papilionoideae crops provide insights into root nodulation and disease resistanc.</title>
        <authorList>
            <person name="Yuan L."/>
        </authorList>
    </citation>
    <scope>NUCLEOTIDE SEQUENCE [LARGE SCALE GENOMIC DNA]</scope>
    <source>
        <strain evidence="3">ZHUSHIDOU_FW_LH</strain>
        <tissue evidence="3">Leaf</tissue>
    </source>
</reference>
<dbReference type="AlphaFoldDB" id="A0AAN9E4S8"/>
<dbReference type="PRINTS" id="PR01217">
    <property type="entry name" value="PRICHEXTENSN"/>
</dbReference>
<evidence type="ECO:0000256" key="2">
    <source>
        <dbReference type="SAM" id="Phobius"/>
    </source>
</evidence>
<evidence type="ECO:0000256" key="1">
    <source>
        <dbReference type="SAM" id="MobiDB-lite"/>
    </source>
</evidence>
<gene>
    <name evidence="3" type="ORF">RIF29_41030</name>
</gene>
<dbReference type="PANTHER" id="PTHR31656">
    <property type="entry name" value="ROOT CAP DOMAIN-CONTAINING PROTEIN"/>
    <property type="match status" value="1"/>
</dbReference>
<name>A0AAN9E4S8_CROPI</name>
<keyword evidence="2" id="KW-1133">Transmembrane helix</keyword>
<protein>
    <submittedName>
        <fullName evidence="3">Uncharacterized protein</fullName>
    </submittedName>
</protein>
<dbReference type="EMBL" id="JAYWIO010000008">
    <property type="protein sequence ID" value="KAK7246170.1"/>
    <property type="molecule type" value="Genomic_DNA"/>
</dbReference>
<feature type="transmembrane region" description="Helical" evidence="2">
    <location>
        <begin position="35"/>
        <end position="54"/>
    </location>
</feature>
<organism evidence="3 4">
    <name type="scientific">Crotalaria pallida</name>
    <name type="common">Smooth rattlebox</name>
    <name type="synonym">Crotalaria striata</name>
    <dbReference type="NCBI Taxonomy" id="3830"/>
    <lineage>
        <taxon>Eukaryota</taxon>
        <taxon>Viridiplantae</taxon>
        <taxon>Streptophyta</taxon>
        <taxon>Embryophyta</taxon>
        <taxon>Tracheophyta</taxon>
        <taxon>Spermatophyta</taxon>
        <taxon>Magnoliopsida</taxon>
        <taxon>eudicotyledons</taxon>
        <taxon>Gunneridae</taxon>
        <taxon>Pentapetalae</taxon>
        <taxon>rosids</taxon>
        <taxon>fabids</taxon>
        <taxon>Fabales</taxon>
        <taxon>Fabaceae</taxon>
        <taxon>Papilionoideae</taxon>
        <taxon>50 kb inversion clade</taxon>
        <taxon>genistoids sensu lato</taxon>
        <taxon>core genistoids</taxon>
        <taxon>Crotalarieae</taxon>
        <taxon>Crotalaria</taxon>
    </lineage>
</organism>
<dbReference type="InterPro" id="IPR009646">
    <property type="entry name" value="Root_cap"/>
</dbReference>
<feature type="compositionally biased region" description="Pro residues" evidence="1">
    <location>
        <begin position="122"/>
        <end position="316"/>
    </location>
</feature>